<dbReference type="InterPro" id="IPR014729">
    <property type="entry name" value="Rossmann-like_a/b/a_fold"/>
</dbReference>
<dbReference type="PRINTS" id="PR01040">
    <property type="entry name" value="TRNASYNTHTYR"/>
</dbReference>
<dbReference type="CDD" id="cd00165">
    <property type="entry name" value="S4"/>
    <property type="match status" value="1"/>
</dbReference>
<dbReference type="Gene3D" id="3.10.290.10">
    <property type="entry name" value="RNA-binding S4 domain"/>
    <property type="match status" value="1"/>
</dbReference>
<dbReference type="PANTHER" id="PTHR11766:SF1">
    <property type="entry name" value="TYROSINE--TRNA LIGASE"/>
    <property type="match status" value="1"/>
</dbReference>
<keyword evidence="4 11" id="KW-0067">ATP-binding</keyword>
<dbReference type="STRING" id="1576480.XU08_C0002G0029"/>
<dbReference type="InterPro" id="IPR054608">
    <property type="entry name" value="SYY-like_C"/>
</dbReference>
<dbReference type="PATRIC" id="fig|1576480.3.peg.309"/>
<keyword evidence="5 10" id="KW-0694">RNA-binding</keyword>
<evidence type="ECO:0000256" key="6">
    <source>
        <dbReference type="ARBA" id="ARBA00022917"/>
    </source>
</evidence>
<evidence type="ECO:0000256" key="10">
    <source>
        <dbReference type="PROSITE-ProRule" id="PRU00182"/>
    </source>
</evidence>
<accession>A0A0T5ZXF2</accession>
<dbReference type="AlphaFoldDB" id="A0A0T5ZXF2"/>
<comment type="caution">
    <text evidence="13">The sequence shown here is derived from an EMBL/GenBank/DDBJ whole genome shotgun (WGS) entry which is preliminary data.</text>
</comment>
<dbReference type="PROSITE" id="PS50889">
    <property type="entry name" value="S4"/>
    <property type="match status" value="1"/>
</dbReference>
<dbReference type="InterPro" id="IPR024088">
    <property type="entry name" value="Tyr-tRNA-ligase_bac-type"/>
</dbReference>
<evidence type="ECO:0000313" key="14">
    <source>
        <dbReference type="Proteomes" id="UP000051297"/>
    </source>
</evidence>
<evidence type="ECO:0000256" key="8">
    <source>
        <dbReference type="ARBA" id="ARBA00048248"/>
    </source>
</evidence>
<dbReference type="PROSITE" id="PS00178">
    <property type="entry name" value="AA_TRNA_LIGASE_I"/>
    <property type="match status" value="1"/>
</dbReference>
<dbReference type="InterPro" id="IPR001412">
    <property type="entry name" value="aa-tRNA-synth_I_CS"/>
</dbReference>
<evidence type="ECO:0000256" key="7">
    <source>
        <dbReference type="ARBA" id="ARBA00023146"/>
    </source>
</evidence>
<dbReference type="SUPFAM" id="SSF52374">
    <property type="entry name" value="Nucleotidylyl transferase"/>
    <property type="match status" value="1"/>
</dbReference>
<keyword evidence="2 11" id="KW-0436">Ligase</keyword>
<dbReference type="Proteomes" id="UP000051297">
    <property type="component" value="Unassembled WGS sequence"/>
</dbReference>
<feature type="domain" description="Tyrosine--tRNA ligase SYY-like C-terminal" evidence="12">
    <location>
        <begin position="314"/>
        <end position="370"/>
    </location>
</feature>
<dbReference type="Pfam" id="PF00579">
    <property type="entry name" value="tRNA-synt_1b"/>
    <property type="match status" value="1"/>
</dbReference>
<dbReference type="PANTHER" id="PTHR11766">
    <property type="entry name" value="TYROSYL-TRNA SYNTHETASE"/>
    <property type="match status" value="1"/>
</dbReference>
<keyword evidence="7 11" id="KW-0030">Aminoacyl-tRNA synthetase</keyword>
<evidence type="ECO:0000256" key="2">
    <source>
        <dbReference type="ARBA" id="ARBA00022598"/>
    </source>
</evidence>
<evidence type="ECO:0000259" key="12">
    <source>
        <dbReference type="Pfam" id="PF22421"/>
    </source>
</evidence>
<keyword evidence="3 11" id="KW-0547">Nucleotide-binding</keyword>
<organism evidence="13 14">
    <name type="scientific">candidate division WWE3 bacterium CSP1-7</name>
    <dbReference type="NCBI Taxonomy" id="1576480"/>
    <lineage>
        <taxon>Bacteria</taxon>
        <taxon>Katanobacteria</taxon>
    </lineage>
</organism>
<dbReference type="EC" id="6.1.1.1" evidence="1 9"/>
<evidence type="ECO:0000256" key="4">
    <source>
        <dbReference type="ARBA" id="ARBA00022840"/>
    </source>
</evidence>
<comment type="similarity">
    <text evidence="11">Belongs to the class-I aminoacyl-tRNA synthetase family.</text>
</comment>
<sequence length="383" mass="43377">MVSLEELLSRGVEKIYPDREALEKLLQQRKIRLYLGIDPTGNRLHLGHAILLRKLQKFAELGHEAILLIGTGTVLAGDPSQRTGAREKIEEEEIQKNISNWKKQAEKILDFSKVQIKQNGDWLLKLTMRDLISIASHISAVQLFKRDMFQERLERGNTVWANETLYPLLQGYDSVVLDVDLEIGGTDQTFNMLIGRELLRKMRGKEKYVLTVPMILGTDGKQMSKTSGNCVWLDDEPAEMYGKLMSLPDEQIDSYLGLVTDISQVELDRAKELKPLDKKHLLALAVVKMYHGEEQAQRSQKDFESVFSKGETPEDAPVWKVAGKKTDLVNLLVEKGITPSKSEARRLLEQGGVSLDDNKLTKKETVLKKGVLKIGKKTFIKIE</sequence>
<dbReference type="GO" id="GO:0004831">
    <property type="term" value="F:tyrosine-tRNA ligase activity"/>
    <property type="evidence" value="ECO:0007669"/>
    <property type="project" value="UniProtKB-UniRule"/>
</dbReference>
<dbReference type="GO" id="GO:0003723">
    <property type="term" value="F:RNA binding"/>
    <property type="evidence" value="ECO:0007669"/>
    <property type="project" value="UniProtKB-KW"/>
</dbReference>
<evidence type="ECO:0000256" key="1">
    <source>
        <dbReference type="ARBA" id="ARBA00013160"/>
    </source>
</evidence>
<dbReference type="GO" id="GO:0005524">
    <property type="term" value="F:ATP binding"/>
    <property type="evidence" value="ECO:0007669"/>
    <property type="project" value="UniProtKB-KW"/>
</dbReference>
<dbReference type="GO" id="GO:0006437">
    <property type="term" value="P:tyrosyl-tRNA aminoacylation"/>
    <property type="evidence" value="ECO:0007669"/>
    <property type="project" value="UniProtKB-UniRule"/>
</dbReference>
<gene>
    <name evidence="13" type="ORF">XU08_C0002G0029</name>
</gene>
<dbReference type="Gene3D" id="1.10.240.10">
    <property type="entry name" value="Tyrosyl-Transfer RNA Synthetase"/>
    <property type="match status" value="1"/>
</dbReference>
<dbReference type="EMBL" id="LDXK01000002">
    <property type="protein sequence ID" value="KRT67491.1"/>
    <property type="molecule type" value="Genomic_DNA"/>
</dbReference>
<dbReference type="Pfam" id="PF22421">
    <property type="entry name" value="SYY_C-terminal"/>
    <property type="match status" value="1"/>
</dbReference>
<dbReference type="InterPro" id="IPR002305">
    <property type="entry name" value="aa-tRNA-synth_Ic"/>
</dbReference>
<evidence type="ECO:0000256" key="11">
    <source>
        <dbReference type="RuleBase" id="RU363036"/>
    </source>
</evidence>
<evidence type="ECO:0000313" key="13">
    <source>
        <dbReference type="EMBL" id="KRT67491.1"/>
    </source>
</evidence>
<dbReference type="InterPro" id="IPR036986">
    <property type="entry name" value="S4_RNA-bd_sf"/>
</dbReference>
<dbReference type="Gene3D" id="3.40.50.620">
    <property type="entry name" value="HUPs"/>
    <property type="match status" value="1"/>
</dbReference>
<dbReference type="SUPFAM" id="SSF55174">
    <property type="entry name" value="Alpha-L RNA-binding motif"/>
    <property type="match status" value="1"/>
</dbReference>
<evidence type="ECO:0000256" key="9">
    <source>
        <dbReference type="NCBIfam" id="TIGR00234"/>
    </source>
</evidence>
<dbReference type="GO" id="GO:0005829">
    <property type="term" value="C:cytosol"/>
    <property type="evidence" value="ECO:0007669"/>
    <property type="project" value="TreeGrafter"/>
</dbReference>
<dbReference type="NCBIfam" id="TIGR00234">
    <property type="entry name" value="tyrS"/>
    <property type="match status" value="1"/>
</dbReference>
<dbReference type="InterPro" id="IPR002307">
    <property type="entry name" value="Tyr-tRNA-ligase"/>
</dbReference>
<evidence type="ECO:0000256" key="3">
    <source>
        <dbReference type="ARBA" id="ARBA00022741"/>
    </source>
</evidence>
<evidence type="ECO:0000256" key="5">
    <source>
        <dbReference type="ARBA" id="ARBA00022884"/>
    </source>
</evidence>
<keyword evidence="6 11" id="KW-0648">Protein biosynthesis</keyword>
<reference evidence="13 14" key="1">
    <citation type="submission" date="2015-05" db="EMBL/GenBank/DDBJ databases">
        <title>Critical biogeochemical functions in the subsurface are associated with bacteria from new phyla and little studied lineages.</title>
        <authorList>
            <person name="Hug L.A."/>
            <person name="Thomas B.C."/>
            <person name="Sharon I."/>
            <person name="Brown C.T."/>
            <person name="Sharma R."/>
            <person name="Hettich R.L."/>
            <person name="Wilkins M.J."/>
            <person name="Williams K.H."/>
            <person name="Singh A."/>
            <person name="Banfield J.F."/>
        </authorList>
    </citation>
    <scope>NUCLEOTIDE SEQUENCE [LARGE SCALE GENOMIC DNA]</scope>
    <source>
        <strain evidence="13">CSP1-7</strain>
    </source>
</reference>
<comment type="catalytic activity">
    <reaction evidence="8">
        <text>tRNA(Tyr) + L-tyrosine + ATP = L-tyrosyl-tRNA(Tyr) + AMP + diphosphate + H(+)</text>
        <dbReference type="Rhea" id="RHEA:10220"/>
        <dbReference type="Rhea" id="RHEA-COMP:9706"/>
        <dbReference type="Rhea" id="RHEA-COMP:9707"/>
        <dbReference type="ChEBI" id="CHEBI:15378"/>
        <dbReference type="ChEBI" id="CHEBI:30616"/>
        <dbReference type="ChEBI" id="CHEBI:33019"/>
        <dbReference type="ChEBI" id="CHEBI:58315"/>
        <dbReference type="ChEBI" id="CHEBI:78442"/>
        <dbReference type="ChEBI" id="CHEBI:78536"/>
        <dbReference type="ChEBI" id="CHEBI:456215"/>
        <dbReference type="EC" id="6.1.1.1"/>
    </reaction>
</comment>
<protein>
    <recommendedName>
        <fullName evidence="1 9">Tyrosine--tRNA ligase</fullName>
        <ecNumber evidence="1 9">6.1.1.1</ecNumber>
    </recommendedName>
</protein>
<name>A0A0T5ZXF2_UNCKA</name>
<proteinExistence type="inferred from homology"/>